<name>A0ABW9B531_9BURK</name>
<evidence type="ECO:0000313" key="2">
    <source>
        <dbReference type="EMBL" id="MFM0007812.1"/>
    </source>
</evidence>
<evidence type="ECO:0000313" key="3">
    <source>
        <dbReference type="Proteomes" id="UP001629230"/>
    </source>
</evidence>
<keyword evidence="3" id="KW-1185">Reference proteome</keyword>
<protein>
    <submittedName>
        <fullName evidence="2">Uncharacterized protein</fullName>
    </submittedName>
</protein>
<reference evidence="2 3" key="1">
    <citation type="journal article" date="2024" name="Chem. Sci.">
        <title>Discovery of megapolipeptins by genome mining of a Burkholderiales bacteria collection.</title>
        <authorList>
            <person name="Paulo B.S."/>
            <person name="Recchia M.J.J."/>
            <person name="Lee S."/>
            <person name="Fergusson C.H."/>
            <person name="Romanowski S.B."/>
            <person name="Hernandez A."/>
            <person name="Krull N."/>
            <person name="Liu D.Y."/>
            <person name="Cavanagh H."/>
            <person name="Bos A."/>
            <person name="Gray C.A."/>
            <person name="Murphy B.T."/>
            <person name="Linington R.G."/>
            <person name="Eustaquio A.S."/>
        </authorList>
    </citation>
    <scope>NUCLEOTIDE SEQUENCE [LARGE SCALE GENOMIC DNA]</scope>
    <source>
        <strain evidence="2 3">RL17-350-BIC-A</strain>
    </source>
</reference>
<dbReference type="RefSeq" id="WP_408182590.1">
    <property type="nucleotide sequence ID" value="NZ_JAQQEZ010000069.1"/>
</dbReference>
<gene>
    <name evidence="2" type="ORF">PQR57_43635</name>
</gene>
<organism evidence="2 3">
    <name type="scientific">Paraburkholderia dipogonis</name>
    <dbReference type="NCBI Taxonomy" id="1211383"/>
    <lineage>
        <taxon>Bacteria</taxon>
        <taxon>Pseudomonadati</taxon>
        <taxon>Pseudomonadota</taxon>
        <taxon>Betaproteobacteria</taxon>
        <taxon>Burkholderiales</taxon>
        <taxon>Burkholderiaceae</taxon>
        <taxon>Paraburkholderia</taxon>
    </lineage>
</organism>
<feature type="compositionally biased region" description="Basic residues" evidence="1">
    <location>
        <begin position="22"/>
        <end position="31"/>
    </location>
</feature>
<proteinExistence type="predicted"/>
<dbReference type="EMBL" id="JAQQEZ010000069">
    <property type="protein sequence ID" value="MFM0007812.1"/>
    <property type="molecule type" value="Genomic_DNA"/>
</dbReference>
<sequence>MDSWQGVSGRIASSIDAEHQWRNPRAHHTQPHRQPGNVPVSRWTRNITTLLEVVNHGNGSDHYIGLALTEAGGFVQSRLDGELDALTKTLGGGYHAAVDAQS</sequence>
<accession>A0ABW9B531</accession>
<evidence type="ECO:0000256" key="1">
    <source>
        <dbReference type="SAM" id="MobiDB-lite"/>
    </source>
</evidence>
<comment type="caution">
    <text evidence="2">The sequence shown here is derived from an EMBL/GenBank/DDBJ whole genome shotgun (WGS) entry which is preliminary data.</text>
</comment>
<dbReference type="Proteomes" id="UP001629230">
    <property type="component" value="Unassembled WGS sequence"/>
</dbReference>
<feature type="region of interest" description="Disordered" evidence="1">
    <location>
        <begin position="1"/>
        <end position="40"/>
    </location>
</feature>